<dbReference type="InterPro" id="IPR001698">
    <property type="entry name" value="CAPZB"/>
</dbReference>
<dbReference type="PANTHER" id="PTHR10619:SF0">
    <property type="entry name" value="F-ACTIN-CAPPING PROTEIN SUBUNIT BETA ISOFORMS 1 AND 2"/>
    <property type="match status" value="1"/>
</dbReference>
<dbReference type="InterPro" id="IPR019771">
    <property type="entry name" value="F-actin_capping_bsu_CS"/>
</dbReference>
<dbReference type="GO" id="GO:0051015">
    <property type="term" value="F:actin filament binding"/>
    <property type="evidence" value="ECO:0007669"/>
    <property type="project" value="TreeGrafter"/>
</dbReference>
<organism evidence="8 9">
    <name type="scientific">Cafeteria roenbergensis</name>
    <name type="common">Marine flagellate</name>
    <dbReference type="NCBI Taxonomy" id="33653"/>
    <lineage>
        <taxon>Eukaryota</taxon>
        <taxon>Sar</taxon>
        <taxon>Stramenopiles</taxon>
        <taxon>Bigyra</taxon>
        <taxon>Opalozoa</taxon>
        <taxon>Bicosoecida</taxon>
        <taxon>Cafeteriaceae</taxon>
        <taxon>Cafeteria</taxon>
    </lineage>
</organism>
<evidence type="ECO:0000256" key="5">
    <source>
        <dbReference type="ARBA" id="ARBA00023203"/>
    </source>
</evidence>
<dbReference type="PROSITE" id="PS00231">
    <property type="entry name" value="F_ACTIN_CAPPING_BETA"/>
    <property type="match status" value="1"/>
</dbReference>
<evidence type="ECO:0000313" key="9">
    <source>
        <dbReference type="Proteomes" id="UP000322899"/>
    </source>
</evidence>
<gene>
    <name evidence="8" type="ORF">FNF27_02272</name>
</gene>
<reference evidence="8 9" key="1">
    <citation type="submission" date="2019-07" db="EMBL/GenBank/DDBJ databases">
        <title>Genomes of Cafeteria roenbergensis.</title>
        <authorList>
            <person name="Fischer M.G."/>
            <person name="Hackl T."/>
            <person name="Roman M."/>
        </authorList>
    </citation>
    <scope>NUCLEOTIDE SEQUENCE [LARGE SCALE GENOMIC DNA]</scope>
    <source>
        <strain evidence="8 9">E4-10P</strain>
    </source>
</reference>
<comment type="subunit">
    <text evidence="7">Heterodimer of an alpha and a beta subunit.</text>
</comment>
<dbReference type="PANTHER" id="PTHR10619">
    <property type="entry name" value="F-ACTIN-CAPPING PROTEIN SUBUNIT BETA"/>
    <property type="match status" value="1"/>
</dbReference>
<evidence type="ECO:0000313" key="8">
    <source>
        <dbReference type="EMBL" id="KAA0176215.1"/>
    </source>
</evidence>
<dbReference type="AlphaFoldDB" id="A0A5A8EEA3"/>
<evidence type="ECO:0000256" key="1">
    <source>
        <dbReference type="ARBA" id="ARBA00004245"/>
    </source>
</evidence>
<keyword evidence="5 7" id="KW-0009">Actin-binding</keyword>
<dbReference type="Proteomes" id="UP000322899">
    <property type="component" value="Unassembled WGS sequence"/>
</dbReference>
<accession>A0A5A8EEA3</accession>
<dbReference type="GO" id="GO:0005737">
    <property type="term" value="C:cytoplasm"/>
    <property type="evidence" value="ECO:0007669"/>
    <property type="project" value="InterPro"/>
</dbReference>
<proteinExistence type="inferred from homology"/>
<evidence type="ECO:0000256" key="7">
    <source>
        <dbReference type="RuleBase" id="RU365078"/>
    </source>
</evidence>
<dbReference type="InterPro" id="IPR042276">
    <property type="entry name" value="CapZ_alpha/beta_2"/>
</dbReference>
<protein>
    <recommendedName>
        <fullName evidence="7">F-actin-capping protein subunit beta</fullName>
    </recommendedName>
</protein>
<dbReference type="GO" id="GO:0051016">
    <property type="term" value="P:barbed-end actin filament capping"/>
    <property type="evidence" value="ECO:0007669"/>
    <property type="project" value="UniProtKB-UniRule"/>
</dbReference>
<comment type="subcellular location">
    <subcellularLocation>
        <location evidence="1 7">Cytoplasm</location>
        <location evidence="1 7">Cytoskeleton</location>
    </subcellularLocation>
</comment>
<sequence length="307" mass="32147">MAAAAAGTDEARIIHALNVMCRMDPARVGEDAARVASLLGEDAGEDFLETVDRPLAVAKCASTGKTYIKCDYNRDGDSHRSPWSNTYDPPVEAEDGEEAFVPPAELRKTEVAANELLSVYGSQYYGSGAATSAYLWDQDGGSIAGCFLVRKDIEGGRHVKSATWNSINVVEATPSPAGEGQFVYRLTSSLVLQASVVNDEVGTVSLSGTLTRKTERTQKPEGAAAVGPDASKPDHIAVWGGMIEAMESSMHSLIENVVVAKSATALSASRQAGSSGPAPTASFVASLNAAVVAHGTKRSALDKERGQ</sequence>
<keyword evidence="3 7" id="KW-0117">Actin capping</keyword>
<keyword evidence="4 7" id="KW-0963">Cytoplasm</keyword>
<evidence type="ECO:0000256" key="6">
    <source>
        <dbReference type="ARBA" id="ARBA00023212"/>
    </source>
</evidence>
<comment type="similarity">
    <text evidence="2 7">Belongs to the F-actin-capping protein beta subunit family.</text>
</comment>
<dbReference type="Gene3D" id="3.90.1150.210">
    <property type="entry name" value="F-actin capping protein, beta subunit"/>
    <property type="match status" value="1"/>
</dbReference>
<dbReference type="OrthoDB" id="9979678at2759"/>
<name>A0A5A8EEA3_CAFRO</name>
<dbReference type="GO" id="GO:0030036">
    <property type="term" value="P:actin cytoskeleton organization"/>
    <property type="evidence" value="ECO:0007669"/>
    <property type="project" value="InterPro"/>
</dbReference>
<comment type="caution">
    <text evidence="8">The sequence shown here is derived from an EMBL/GenBank/DDBJ whole genome shotgun (WGS) entry which is preliminary data.</text>
</comment>
<dbReference type="InterPro" id="IPR037282">
    <property type="entry name" value="CapZ_alpha/beta"/>
</dbReference>
<evidence type="ECO:0000256" key="2">
    <source>
        <dbReference type="ARBA" id="ARBA00006039"/>
    </source>
</evidence>
<evidence type="ECO:0000256" key="3">
    <source>
        <dbReference type="ARBA" id="ARBA00022467"/>
    </source>
</evidence>
<dbReference type="InterPro" id="IPR043175">
    <property type="entry name" value="CAPZB_N"/>
</dbReference>
<dbReference type="Gene3D" id="1.20.58.570">
    <property type="match status" value="1"/>
</dbReference>
<dbReference type="PRINTS" id="PR00192">
    <property type="entry name" value="FACTINCAPB"/>
</dbReference>
<dbReference type="GO" id="GO:0000902">
    <property type="term" value="P:cell morphogenesis"/>
    <property type="evidence" value="ECO:0007669"/>
    <property type="project" value="TreeGrafter"/>
</dbReference>
<dbReference type="EMBL" id="VLTO01000009">
    <property type="protein sequence ID" value="KAA0176215.1"/>
    <property type="molecule type" value="Genomic_DNA"/>
</dbReference>
<keyword evidence="6 7" id="KW-0206">Cytoskeleton</keyword>
<comment type="function">
    <text evidence="7">F-actin-capping proteins bind in a Ca(2+)-independent manner to the fast growing ends of actin filaments (barbed end) thereby blocking the exchange of subunits at these ends. Unlike other capping proteins (such as gelsolin and severin), these proteins do not sever actin filaments.</text>
</comment>
<evidence type="ECO:0000256" key="4">
    <source>
        <dbReference type="ARBA" id="ARBA00022490"/>
    </source>
</evidence>
<dbReference type="Pfam" id="PF01115">
    <property type="entry name" value="F_actin_cap_B"/>
    <property type="match status" value="1"/>
</dbReference>
<dbReference type="GO" id="GO:0008290">
    <property type="term" value="C:F-actin capping protein complex"/>
    <property type="evidence" value="ECO:0007669"/>
    <property type="project" value="UniProtKB-UniRule"/>
</dbReference>
<dbReference type="SUPFAM" id="SSF90096">
    <property type="entry name" value="Subunits of heterodimeric actin filament capping protein Capz"/>
    <property type="match status" value="1"/>
</dbReference>